<protein>
    <submittedName>
        <fullName evidence="1">Uncharacterized protein</fullName>
    </submittedName>
</protein>
<dbReference type="Proteomes" id="UP001562425">
    <property type="component" value="Unassembled WGS sequence"/>
</dbReference>
<reference evidence="1 2" key="1">
    <citation type="submission" date="2024-05" db="EMBL/GenBank/DDBJ databases">
        <title>Culex pipiens pipiens assembly and annotation.</title>
        <authorList>
            <person name="Alout H."/>
            <person name="Durand T."/>
        </authorList>
    </citation>
    <scope>NUCLEOTIDE SEQUENCE [LARGE SCALE GENOMIC DNA]</scope>
    <source>
        <strain evidence="1">HA-2024</strain>
        <tissue evidence="1">Whole body</tissue>
    </source>
</reference>
<dbReference type="EMBL" id="JBEHCU010002588">
    <property type="protein sequence ID" value="KAL1402722.1"/>
    <property type="molecule type" value="Genomic_DNA"/>
</dbReference>
<accession>A0ABD1DSZ5</accession>
<evidence type="ECO:0000313" key="2">
    <source>
        <dbReference type="Proteomes" id="UP001562425"/>
    </source>
</evidence>
<evidence type="ECO:0000313" key="1">
    <source>
        <dbReference type="EMBL" id="KAL1402722.1"/>
    </source>
</evidence>
<proteinExistence type="predicted"/>
<feature type="non-terminal residue" evidence="1">
    <location>
        <position position="33"/>
    </location>
</feature>
<name>A0ABD1DSZ5_CULPP</name>
<organism evidence="1 2">
    <name type="scientific">Culex pipiens pipiens</name>
    <name type="common">Northern house mosquito</name>
    <dbReference type="NCBI Taxonomy" id="38569"/>
    <lineage>
        <taxon>Eukaryota</taxon>
        <taxon>Metazoa</taxon>
        <taxon>Ecdysozoa</taxon>
        <taxon>Arthropoda</taxon>
        <taxon>Hexapoda</taxon>
        <taxon>Insecta</taxon>
        <taxon>Pterygota</taxon>
        <taxon>Neoptera</taxon>
        <taxon>Endopterygota</taxon>
        <taxon>Diptera</taxon>
        <taxon>Nematocera</taxon>
        <taxon>Culicoidea</taxon>
        <taxon>Culicidae</taxon>
        <taxon>Culicinae</taxon>
        <taxon>Culicini</taxon>
        <taxon>Culex</taxon>
        <taxon>Culex</taxon>
    </lineage>
</organism>
<dbReference type="AlphaFoldDB" id="A0ABD1DSZ5"/>
<keyword evidence="2" id="KW-1185">Reference proteome</keyword>
<gene>
    <name evidence="1" type="ORF">pipiens_019668</name>
</gene>
<comment type="caution">
    <text evidence="1">The sequence shown here is derived from an EMBL/GenBank/DDBJ whole genome shotgun (WGS) entry which is preliminary data.</text>
</comment>
<sequence>MEWDCTRVEEPADFLYSLLSYKRTRVAKCPQFL</sequence>